<dbReference type="PANTHER" id="PTHR12526">
    <property type="entry name" value="GLYCOSYLTRANSFERASE"/>
    <property type="match status" value="1"/>
</dbReference>
<evidence type="ECO:0000313" key="4">
    <source>
        <dbReference type="Proteomes" id="UP000465667"/>
    </source>
</evidence>
<dbReference type="InterPro" id="IPR001296">
    <property type="entry name" value="Glyco_trans_1"/>
</dbReference>
<dbReference type="EMBL" id="CP048738">
    <property type="protein sequence ID" value="QIB79138.1"/>
    <property type="molecule type" value="Genomic_DNA"/>
</dbReference>
<accession>A0A6C0V1K5</accession>
<protein>
    <submittedName>
        <fullName evidence="3">Glycosyltransferase</fullName>
    </submittedName>
</protein>
<dbReference type="SUPFAM" id="SSF53756">
    <property type="entry name" value="UDP-Glycosyltransferase/glycogen phosphorylase"/>
    <property type="match status" value="1"/>
</dbReference>
<evidence type="ECO:0000259" key="1">
    <source>
        <dbReference type="Pfam" id="PF00534"/>
    </source>
</evidence>
<name>A0A6C0V1K5_HALVO</name>
<organism evidence="3 4">
    <name type="scientific">Haloferax volcanii</name>
    <name type="common">Halobacterium volcanii</name>
    <dbReference type="NCBI Taxonomy" id="2246"/>
    <lineage>
        <taxon>Archaea</taxon>
        <taxon>Methanobacteriati</taxon>
        <taxon>Methanobacteriota</taxon>
        <taxon>Stenosarchaea group</taxon>
        <taxon>Halobacteria</taxon>
        <taxon>Halobacteriales</taxon>
        <taxon>Haloferacaceae</taxon>
        <taxon>Haloferax</taxon>
    </lineage>
</organism>
<reference evidence="3 4" key="1">
    <citation type="submission" date="2020-02" db="EMBL/GenBank/DDBJ databases">
        <title>Whole genome sequence of Haloferax alexandrinus pws1.</title>
        <authorList>
            <person name="Verma D.K."/>
            <person name="Gopal K."/>
            <person name="Prasad E.S."/>
        </authorList>
    </citation>
    <scope>NUCLEOTIDE SEQUENCE [LARGE SCALE GENOMIC DNA]</scope>
    <source>
        <strain evidence="4">wsp1</strain>
    </source>
</reference>
<dbReference type="Pfam" id="PF00534">
    <property type="entry name" value="Glycos_transf_1"/>
    <property type="match status" value="1"/>
</dbReference>
<feature type="domain" description="Glycosyltransferase subfamily 4-like N-terminal" evidence="2">
    <location>
        <begin position="18"/>
        <end position="167"/>
    </location>
</feature>
<dbReference type="RefSeq" id="WP_163489395.1">
    <property type="nucleotide sequence ID" value="NZ_CP048738.1"/>
</dbReference>
<dbReference type="GeneID" id="44084509"/>
<dbReference type="Pfam" id="PF13439">
    <property type="entry name" value="Glyco_transf_4"/>
    <property type="match status" value="1"/>
</dbReference>
<dbReference type="PANTHER" id="PTHR12526:SF630">
    <property type="entry name" value="GLYCOSYLTRANSFERASE"/>
    <property type="match status" value="1"/>
</dbReference>
<evidence type="ECO:0000313" key="3">
    <source>
        <dbReference type="EMBL" id="QIB79138.1"/>
    </source>
</evidence>
<feature type="domain" description="Glycosyl transferase family 1" evidence="1">
    <location>
        <begin position="185"/>
        <end position="333"/>
    </location>
</feature>
<sequence>MSQRAKIVMLTNGLGSAGAPKVLLNICKHLSTSEFEIKIVNFGDEKDLAPKFAETDTEVNHINSSLVRVLPEVIKLLREENPEILHTHMMLANFIGRIAGRVVGIPTVSTLHTSYPNRTLVGKLLDTSTSWLPDYNIPVSDAVSSSLPAWFGLGAKEQVIHNAVDVETIRKLGSSDWDELEWTDQVNQNAPIIVNVARFDPKKRRKDLINSMDLVLDHFPEAQLILSGKINRLGSELIEYADELGLSDSIKFVGYVENPYSLYHHSDIVAFSSSSEGFSIGLLEAMAFEKPIVATDISPFNEALGSSCSFAPVGDPDSLANEIIQMLSDQDLMIANGERVKTRVESNFSGEACGKKYAEIYHSLL</sequence>
<dbReference type="AlphaFoldDB" id="A0A6C0V1K5"/>
<gene>
    <name evidence="3" type="ORF">G3A49_13830</name>
</gene>
<dbReference type="GO" id="GO:0016757">
    <property type="term" value="F:glycosyltransferase activity"/>
    <property type="evidence" value="ECO:0007669"/>
    <property type="project" value="InterPro"/>
</dbReference>
<dbReference type="Gene3D" id="3.40.50.2000">
    <property type="entry name" value="Glycogen Phosphorylase B"/>
    <property type="match status" value="2"/>
</dbReference>
<proteinExistence type="predicted"/>
<evidence type="ECO:0000259" key="2">
    <source>
        <dbReference type="Pfam" id="PF13439"/>
    </source>
</evidence>
<dbReference type="InterPro" id="IPR028098">
    <property type="entry name" value="Glyco_trans_4-like_N"/>
</dbReference>
<dbReference type="KEGG" id="hale:G3A49_13830"/>
<dbReference type="Proteomes" id="UP000465667">
    <property type="component" value="Chromosome"/>
</dbReference>